<dbReference type="Proteomes" id="UP000807469">
    <property type="component" value="Unassembled WGS sequence"/>
</dbReference>
<proteinExistence type="predicted"/>
<comment type="caution">
    <text evidence="2">The sequence shown here is derived from an EMBL/GenBank/DDBJ whole genome shotgun (WGS) entry which is preliminary data.</text>
</comment>
<name>A0A9P5YRG9_9AGAR</name>
<evidence type="ECO:0000256" key="1">
    <source>
        <dbReference type="SAM" id="Phobius"/>
    </source>
</evidence>
<keyword evidence="1" id="KW-0812">Transmembrane</keyword>
<sequence length="75" mass="8579">MSPVFEVYEPIHPTHSTILITTIGSPSTTMKWHIPTIHWGILISSIVSVLSLLARTISLYVYYVLVYFFVSFCLF</sequence>
<gene>
    <name evidence="2" type="ORF">BDN70DRAFT_354352</name>
</gene>
<keyword evidence="1" id="KW-0472">Membrane</keyword>
<reference evidence="2" key="1">
    <citation type="submission" date="2020-11" db="EMBL/GenBank/DDBJ databases">
        <authorList>
            <consortium name="DOE Joint Genome Institute"/>
            <person name="Ahrendt S."/>
            <person name="Riley R."/>
            <person name="Andreopoulos W."/>
            <person name="Labutti K."/>
            <person name="Pangilinan J."/>
            <person name="Ruiz-Duenas F.J."/>
            <person name="Barrasa J.M."/>
            <person name="Sanchez-Garcia M."/>
            <person name="Camarero S."/>
            <person name="Miyauchi S."/>
            <person name="Serrano A."/>
            <person name="Linde D."/>
            <person name="Babiker R."/>
            <person name="Drula E."/>
            <person name="Ayuso-Fernandez I."/>
            <person name="Pacheco R."/>
            <person name="Padilla G."/>
            <person name="Ferreira P."/>
            <person name="Barriuso J."/>
            <person name="Kellner H."/>
            <person name="Castanera R."/>
            <person name="Alfaro M."/>
            <person name="Ramirez L."/>
            <person name="Pisabarro A.G."/>
            <person name="Kuo A."/>
            <person name="Tritt A."/>
            <person name="Lipzen A."/>
            <person name="He G."/>
            <person name="Yan M."/>
            <person name="Ng V."/>
            <person name="Cullen D."/>
            <person name="Martin F."/>
            <person name="Rosso M.-N."/>
            <person name="Henrissat B."/>
            <person name="Hibbett D."/>
            <person name="Martinez A.T."/>
            <person name="Grigoriev I.V."/>
        </authorList>
    </citation>
    <scope>NUCLEOTIDE SEQUENCE</scope>
    <source>
        <strain evidence="2">CIRM-BRFM 674</strain>
    </source>
</reference>
<dbReference type="AlphaFoldDB" id="A0A9P5YRG9"/>
<keyword evidence="3" id="KW-1185">Reference proteome</keyword>
<keyword evidence="1" id="KW-1133">Transmembrane helix</keyword>
<organism evidence="2 3">
    <name type="scientific">Pholiota conissans</name>
    <dbReference type="NCBI Taxonomy" id="109636"/>
    <lineage>
        <taxon>Eukaryota</taxon>
        <taxon>Fungi</taxon>
        <taxon>Dikarya</taxon>
        <taxon>Basidiomycota</taxon>
        <taxon>Agaricomycotina</taxon>
        <taxon>Agaricomycetes</taxon>
        <taxon>Agaricomycetidae</taxon>
        <taxon>Agaricales</taxon>
        <taxon>Agaricineae</taxon>
        <taxon>Strophariaceae</taxon>
        <taxon>Pholiota</taxon>
    </lineage>
</organism>
<protein>
    <submittedName>
        <fullName evidence="2">Uncharacterized protein</fullName>
    </submittedName>
</protein>
<accession>A0A9P5YRG9</accession>
<evidence type="ECO:0000313" key="2">
    <source>
        <dbReference type="EMBL" id="KAF9473801.1"/>
    </source>
</evidence>
<feature type="transmembrane region" description="Helical" evidence="1">
    <location>
        <begin position="37"/>
        <end position="70"/>
    </location>
</feature>
<evidence type="ECO:0000313" key="3">
    <source>
        <dbReference type="Proteomes" id="UP000807469"/>
    </source>
</evidence>
<dbReference type="EMBL" id="MU155415">
    <property type="protein sequence ID" value="KAF9473801.1"/>
    <property type="molecule type" value="Genomic_DNA"/>
</dbReference>